<dbReference type="SUPFAM" id="SSF52980">
    <property type="entry name" value="Restriction endonuclease-like"/>
    <property type="match status" value="1"/>
</dbReference>
<name>A0A8J2UJD5_9BACT</name>
<dbReference type="InterPro" id="IPR007560">
    <property type="entry name" value="Restrct_endonuc_IV_Mrr"/>
</dbReference>
<dbReference type="Gene3D" id="3.40.1350.10">
    <property type="match status" value="1"/>
</dbReference>
<dbReference type="GO" id="GO:0003677">
    <property type="term" value="F:DNA binding"/>
    <property type="evidence" value="ECO:0007669"/>
    <property type="project" value="InterPro"/>
</dbReference>
<keyword evidence="3" id="KW-1185">Reference proteome</keyword>
<evidence type="ECO:0000313" key="2">
    <source>
        <dbReference type="EMBL" id="GGB26348.1"/>
    </source>
</evidence>
<dbReference type="GO" id="GO:0004519">
    <property type="term" value="F:endonuclease activity"/>
    <property type="evidence" value="ECO:0007669"/>
    <property type="project" value="InterPro"/>
</dbReference>
<dbReference type="GO" id="GO:0009307">
    <property type="term" value="P:DNA restriction-modification system"/>
    <property type="evidence" value="ECO:0007669"/>
    <property type="project" value="InterPro"/>
</dbReference>
<comment type="caution">
    <text evidence="2">The sequence shown here is derived from an EMBL/GenBank/DDBJ whole genome shotgun (WGS) entry which is preliminary data.</text>
</comment>
<feature type="domain" description="Restriction endonuclease type IV Mrr" evidence="1">
    <location>
        <begin position="13"/>
        <end position="127"/>
    </location>
</feature>
<evidence type="ECO:0000313" key="3">
    <source>
        <dbReference type="Proteomes" id="UP000607559"/>
    </source>
</evidence>
<dbReference type="Pfam" id="PF04471">
    <property type="entry name" value="Mrr_cat"/>
    <property type="match status" value="1"/>
</dbReference>
<reference evidence="2" key="2">
    <citation type="submission" date="2020-09" db="EMBL/GenBank/DDBJ databases">
        <authorList>
            <person name="Sun Q."/>
            <person name="Zhou Y."/>
        </authorList>
    </citation>
    <scope>NUCLEOTIDE SEQUENCE</scope>
    <source>
        <strain evidence="2">CGMCC 1.15448</strain>
    </source>
</reference>
<dbReference type="Proteomes" id="UP000607559">
    <property type="component" value="Unassembled WGS sequence"/>
</dbReference>
<protein>
    <recommendedName>
        <fullName evidence="1">Restriction endonuclease type IV Mrr domain-containing protein</fullName>
    </recommendedName>
</protein>
<organism evidence="2 3">
    <name type="scientific">Puia dinghuensis</name>
    <dbReference type="NCBI Taxonomy" id="1792502"/>
    <lineage>
        <taxon>Bacteria</taxon>
        <taxon>Pseudomonadati</taxon>
        <taxon>Bacteroidota</taxon>
        <taxon>Chitinophagia</taxon>
        <taxon>Chitinophagales</taxon>
        <taxon>Chitinophagaceae</taxon>
        <taxon>Puia</taxon>
    </lineage>
</organism>
<dbReference type="InterPro" id="IPR011335">
    <property type="entry name" value="Restrct_endonuc-II-like"/>
</dbReference>
<reference evidence="2" key="1">
    <citation type="journal article" date="2014" name="Int. J. Syst. Evol. Microbiol.">
        <title>Complete genome sequence of Corynebacterium casei LMG S-19264T (=DSM 44701T), isolated from a smear-ripened cheese.</title>
        <authorList>
            <consortium name="US DOE Joint Genome Institute (JGI-PGF)"/>
            <person name="Walter F."/>
            <person name="Albersmeier A."/>
            <person name="Kalinowski J."/>
            <person name="Ruckert C."/>
        </authorList>
    </citation>
    <scope>NUCLEOTIDE SEQUENCE</scope>
    <source>
        <strain evidence="2">CGMCC 1.15448</strain>
    </source>
</reference>
<accession>A0A8J2UJD5</accession>
<dbReference type="InterPro" id="IPR011856">
    <property type="entry name" value="tRNA_endonuc-like_dom_sf"/>
</dbReference>
<gene>
    <name evidence="2" type="ORF">GCM10011511_57890</name>
</gene>
<dbReference type="RefSeq" id="WP_188938343.1">
    <property type="nucleotide sequence ID" value="NZ_BMJC01000010.1"/>
</dbReference>
<sequence length="269" mass="30421">MKNAGKSGRRRRTSDGTAFEKEVLRILNILGYKMERNVLINNCQIDLYGEFLTGVIPLRLMVECKDYDNSRMVGIEEIQKFSGALGVARNQGAVDKGLLVTTNGFTAEAKGLARAAGIELRTYTELSTQLVNFDDYIDTIIAEFESSTISKYYIDLSGTETEDYELVEYISLFRPIDHYISRRLFTEGKDKLALLGNFGTGKSTFCKKYAYDLAQRYKCDKTSRVPVIISLKDYDARFDIQTLILNTLLTRYGVNITPVICQALQRIGK</sequence>
<dbReference type="EMBL" id="BMJC01000010">
    <property type="protein sequence ID" value="GGB26348.1"/>
    <property type="molecule type" value="Genomic_DNA"/>
</dbReference>
<proteinExistence type="predicted"/>
<evidence type="ECO:0000259" key="1">
    <source>
        <dbReference type="Pfam" id="PF04471"/>
    </source>
</evidence>
<dbReference type="AlphaFoldDB" id="A0A8J2UJD5"/>